<dbReference type="InterPro" id="IPR006110">
    <property type="entry name" value="Pol_omega/Rpo6/RPB6"/>
</dbReference>
<keyword evidence="4 11" id="KW-0240">DNA-directed RNA polymerase</keyword>
<protein>
    <recommendedName>
        <fullName evidence="3 11">DNA-directed RNA polymerase subunit omega</fullName>
        <shortName evidence="11">RNAP omega subunit</shortName>
        <ecNumber evidence="2 11">2.7.7.6</ecNumber>
    </recommendedName>
    <alternativeName>
        <fullName evidence="9 11">RNA polymerase omega subunit</fullName>
    </alternativeName>
    <alternativeName>
        <fullName evidence="8 11">Transcriptase subunit omega</fullName>
    </alternativeName>
</protein>
<evidence type="ECO:0000256" key="2">
    <source>
        <dbReference type="ARBA" id="ARBA00012418"/>
    </source>
</evidence>
<keyword evidence="13" id="KW-1185">Reference proteome</keyword>
<comment type="similarity">
    <text evidence="1 11">Belongs to the RNA polymerase subunit omega family.</text>
</comment>
<keyword evidence="6 11" id="KW-0548">Nucleotidyltransferase</keyword>
<evidence type="ECO:0000256" key="10">
    <source>
        <dbReference type="ARBA" id="ARBA00048552"/>
    </source>
</evidence>
<dbReference type="OrthoDB" id="5334728at2"/>
<evidence type="ECO:0000256" key="8">
    <source>
        <dbReference type="ARBA" id="ARBA00029924"/>
    </source>
</evidence>
<dbReference type="AlphaFoldDB" id="A0A553V1D4"/>
<keyword evidence="5 11" id="KW-0808">Transferase</keyword>
<evidence type="ECO:0000256" key="6">
    <source>
        <dbReference type="ARBA" id="ARBA00022695"/>
    </source>
</evidence>
<gene>
    <name evidence="11" type="primary">rpoZ</name>
    <name evidence="12" type="ORF">FNE76_02120</name>
</gene>
<evidence type="ECO:0000256" key="3">
    <source>
        <dbReference type="ARBA" id="ARBA00013725"/>
    </source>
</evidence>
<evidence type="ECO:0000313" key="13">
    <source>
        <dbReference type="Proteomes" id="UP000319322"/>
    </source>
</evidence>
<dbReference type="Proteomes" id="UP000319322">
    <property type="component" value="Unassembled WGS sequence"/>
</dbReference>
<dbReference type="InterPro" id="IPR036161">
    <property type="entry name" value="RPB6/omega-like_sf"/>
</dbReference>
<dbReference type="SMART" id="SM01409">
    <property type="entry name" value="RNA_pol_Rpb6"/>
    <property type="match status" value="1"/>
</dbReference>
<dbReference type="HAMAP" id="MF_00366">
    <property type="entry name" value="RNApol_bact_RpoZ"/>
    <property type="match status" value="1"/>
</dbReference>
<accession>A0A553V1D4</accession>
<evidence type="ECO:0000313" key="12">
    <source>
        <dbReference type="EMBL" id="TSA86298.1"/>
    </source>
</evidence>
<dbReference type="InterPro" id="IPR003716">
    <property type="entry name" value="DNA-dir_RNA_pol_omega"/>
</dbReference>
<evidence type="ECO:0000256" key="1">
    <source>
        <dbReference type="ARBA" id="ARBA00006711"/>
    </source>
</evidence>
<comment type="function">
    <text evidence="11">Promotes RNA polymerase assembly. Latches the N- and C-terminal regions of the beta' subunit thereby facilitating its interaction with the beta and alpha subunits.</text>
</comment>
<evidence type="ECO:0000256" key="9">
    <source>
        <dbReference type="ARBA" id="ARBA00030998"/>
    </source>
</evidence>
<dbReference type="GO" id="GO:0003677">
    <property type="term" value="F:DNA binding"/>
    <property type="evidence" value="ECO:0007669"/>
    <property type="project" value="UniProtKB-UniRule"/>
</dbReference>
<keyword evidence="7 11" id="KW-0804">Transcription</keyword>
<dbReference type="NCBIfam" id="NF001579">
    <property type="entry name" value="PRK00392.6-2"/>
    <property type="match status" value="1"/>
</dbReference>
<dbReference type="GO" id="GO:0000428">
    <property type="term" value="C:DNA-directed RNA polymerase complex"/>
    <property type="evidence" value="ECO:0007669"/>
    <property type="project" value="UniProtKB-KW"/>
</dbReference>
<dbReference type="GO" id="GO:0003899">
    <property type="term" value="F:DNA-directed RNA polymerase activity"/>
    <property type="evidence" value="ECO:0007669"/>
    <property type="project" value="UniProtKB-UniRule"/>
</dbReference>
<dbReference type="SUPFAM" id="SSF63562">
    <property type="entry name" value="RPB6/omega subunit-like"/>
    <property type="match status" value="1"/>
</dbReference>
<proteinExistence type="inferred from homology"/>
<evidence type="ECO:0000256" key="5">
    <source>
        <dbReference type="ARBA" id="ARBA00022679"/>
    </source>
</evidence>
<dbReference type="RefSeq" id="WP_013890065.1">
    <property type="nucleotide sequence ID" value="NZ_QXQP01000007.1"/>
</dbReference>
<reference evidence="12 13" key="3">
    <citation type="submission" date="2019-07" db="EMBL/GenBank/DDBJ databases">
        <authorList>
            <person name="Papic B."/>
        </authorList>
    </citation>
    <scope>NUCLEOTIDE SEQUENCE [LARGE SCALE GENOMIC DNA]</scope>
    <source>
        <strain evidence="12 13">L8b</strain>
    </source>
</reference>
<comment type="catalytic activity">
    <reaction evidence="10 11">
        <text>RNA(n) + a ribonucleoside 5'-triphosphate = RNA(n+1) + diphosphate</text>
        <dbReference type="Rhea" id="RHEA:21248"/>
        <dbReference type="Rhea" id="RHEA-COMP:14527"/>
        <dbReference type="Rhea" id="RHEA-COMP:17342"/>
        <dbReference type="ChEBI" id="CHEBI:33019"/>
        <dbReference type="ChEBI" id="CHEBI:61557"/>
        <dbReference type="ChEBI" id="CHEBI:140395"/>
        <dbReference type="EC" id="2.7.7.6"/>
    </reaction>
</comment>
<dbReference type="EMBL" id="VKGC01000003">
    <property type="protein sequence ID" value="TSA86298.1"/>
    <property type="molecule type" value="Genomic_DNA"/>
</dbReference>
<reference evidence="12 13" key="2">
    <citation type="submission" date="2019-07" db="EMBL/GenBank/DDBJ databases">
        <title>Helicobacter labacensis sp. nov., Helicobacter mehlei sp. nov. and Helicobacter vulpis sp. nov., isolated from gastric mucosa of red fox (Vulpis vulpis).</title>
        <authorList>
            <person name="Kusar D."/>
            <person name="Gruntar I."/>
            <person name="Pate M."/>
            <person name="Zajc U."/>
            <person name="Ocepek M."/>
        </authorList>
    </citation>
    <scope>NUCLEOTIDE SEQUENCE [LARGE SCALE GENOMIC DNA]</scope>
    <source>
        <strain evidence="12 13">L8b</strain>
    </source>
</reference>
<organism evidence="12 13">
    <name type="scientific">Helicobacter mehlei</name>
    <dbReference type="NCBI Taxonomy" id="2316080"/>
    <lineage>
        <taxon>Bacteria</taxon>
        <taxon>Pseudomonadati</taxon>
        <taxon>Campylobacterota</taxon>
        <taxon>Epsilonproteobacteria</taxon>
        <taxon>Campylobacterales</taxon>
        <taxon>Helicobacteraceae</taxon>
        <taxon>Helicobacter</taxon>
    </lineage>
</organism>
<dbReference type="Gene3D" id="3.90.940.10">
    <property type="match status" value="1"/>
</dbReference>
<evidence type="ECO:0000256" key="7">
    <source>
        <dbReference type="ARBA" id="ARBA00023163"/>
    </source>
</evidence>
<sequence length="71" mass="7931">MRTEEIVAKALEKVDSDRYVLSNLIFSRVKQLGAGAHPLVPVDTKIHKLTDIAILEIAEGKISLDRIDGRY</sequence>
<dbReference type="Pfam" id="PF01192">
    <property type="entry name" value="RNA_pol_Rpb6"/>
    <property type="match status" value="1"/>
</dbReference>
<evidence type="ECO:0000256" key="11">
    <source>
        <dbReference type="HAMAP-Rule" id="MF_00366"/>
    </source>
</evidence>
<dbReference type="GeneID" id="64362266"/>
<dbReference type="GO" id="GO:0006351">
    <property type="term" value="P:DNA-templated transcription"/>
    <property type="evidence" value="ECO:0007669"/>
    <property type="project" value="UniProtKB-UniRule"/>
</dbReference>
<reference evidence="13" key="1">
    <citation type="submission" date="2019-07" db="EMBL/GenBank/DDBJ databases">
        <title>Helicobacter labacensis sp. nov., Helicobacter mehlei sp. nov. and Helicobacter vulpis sp. nov., isolated from gastric mucosa of red fox (Vulpis vulpis).</title>
        <authorList>
            <person name="Papic B."/>
        </authorList>
    </citation>
    <scope>NUCLEOTIDE SEQUENCE [LARGE SCALE GENOMIC DNA]</scope>
    <source>
        <strain evidence="13">L8b</strain>
    </source>
</reference>
<dbReference type="EC" id="2.7.7.6" evidence="2 11"/>
<comment type="caution">
    <text evidence="12">The sequence shown here is derived from an EMBL/GenBank/DDBJ whole genome shotgun (WGS) entry which is preliminary data.</text>
</comment>
<comment type="subunit">
    <text evidence="11">The RNAP catalytic core consists of 2 alpha, 1 beta, 1 beta' and 1 omega subunit. When a sigma factor is associated with the core the holoenzyme is formed, which can initiate transcription.</text>
</comment>
<name>A0A553V1D4_9HELI</name>
<evidence type="ECO:0000256" key="4">
    <source>
        <dbReference type="ARBA" id="ARBA00022478"/>
    </source>
</evidence>